<keyword evidence="3" id="KW-0805">Transcription regulation</keyword>
<dbReference type="GO" id="GO:0003677">
    <property type="term" value="F:DNA binding"/>
    <property type="evidence" value="ECO:0007669"/>
    <property type="project" value="UniProtKB-KW"/>
</dbReference>
<dbReference type="OrthoDB" id="3525185at2759"/>
<comment type="caution">
    <text evidence="8">The sequence shown here is derived from an EMBL/GenBank/DDBJ whole genome shotgun (WGS) entry which is preliminary data.</text>
</comment>
<keyword evidence="1" id="KW-0479">Metal-binding</keyword>
<dbReference type="RefSeq" id="XP_026598356.1">
    <property type="nucleotide sequence ID" value="XM_026753033.1"/>
</dbReference>
<keyword evidence="4" id="KW-0238">DNA-binding</keyword>
<dbReference type="SUPFAM" id="SSF57701">
    <property type="entry name" value="Zn2/Cys6 DNA-binding domain"/>
    <property type="match status" value="1"/>
</dbReference>
<evidence type="ECO:0000256" key="6">
    <source>
        <dbReference type="ARBA" id="ARBA00023242"/>
    </source>
</evidence>
<name>A0A3D8QBU9_9EURO</name>
<dbReference type="PANTHER" id="PTHR36206:SF12">
    <property type="entry name" value="ASPERCRYPTIN BIOSYNTHESIS CLUSTER-SPECIFIC TRANSCRIPTION REGULATOR ATNN-RELATED"/>
    <property type="match status" value="1"/>
</dbReference>
<keyword evidence="9" id="KW-1185">Reference proteome</keyword>
<dbReference type="PROSITE" id="PS50048">
    <property type="entry name" value="ZN2_CY6_FUNGAL_2"/>
    <property type="match status" value="1"/>
</dbReference>
<organism evidence="8 9">
    <name type="scientific">Aspergillus mulundensis</name>
    <dbReference type="NCBI Taxonomy" id="1810919"/>
    <lineage>
        <taxon>Eukaryota</taxon>
        <taxon>Fungi</taxon>
        <taxon>Dikarya</taxon>
        <taxon>Ascomycota</taxon>
        <taxon>Pezizomycotina</taxon>
        <taxon>Eurotiomycetes</taxon>
        <taxon>Eurotiomycetidae</taxon>
        <taxon>Eurotiales</taxon>
        <taxon>Aspergillaceae</taxon>
        <taxon>Aspergillus</taxon>
        <taxon>Aspergillus subgen. Nidulantes</taxon>
    </lineage>
</organism>
<evidence type="ECO:0000313" key="8">
    <source>
        <dbReference type="EMBL" id="RDW59322.1"/>
    </source>
</evidence>
<sequence>MARSRKGCKDCKQAKIKCDEVHPSCGTCARRRRRCSGYSVCEGPSRRPSASLDLGATNHRTSVDLSQRMALQRALSELPVGYERMMEEIPTGTWLIDAPGWRNSTDDYMRSMIMEASTKSRYSLKGPAPICLSEILAADRPLIEVYFMRHPSEMVMSDDSFIREMNGAVISLLQHSPTAVGDALAAIGENYLKEAVDSALVSNRKVRLVSRLRLVSEEENGPELGLMLLLALCGVELVDPQSDGSGAVLSALIDNVAMILAFHTQEKNALSGMANAPRSTRQSGLMITPCLTLIG</sequence>
<evidence type="ECO:0000256" key="4">
    <source>
        <dbReference type="ARBA" id="ARBA00023125"/>
    </source>
</evidence>
<dbReference type="Pfam" id="PF00172">
    <property type="entry name" value="Zn_clus"/>
    <property type="match status" value="1"/>
</dbReference>
<dbReference type="STRING" id="1810919.A0A3D8QBU9"/>
<evidence type="ECO:0000256" key="2">
    <source>
        <dbReference type="ARBA" id="ARBA00022833"/>
    </source>
</evidence>
<keyword evidence="6" id="KW-0539">Nucleus</keyword>
<evidence type="ECO:0000259" key="7">
    <source>
        <dbReference type="PROSITE" id="PS50048"/>
    </source>
</evidence>
<gene>
    <name evidence="8" type="ORF">DSM5745_11017</name>
</gene>
<dbReference type="InterPro" id="IPR036864">
    <property type="entry name" value="Zn2-C6_fun-type_DNA-bd_sf"/>
</dbReference>
<dbReference type="Proteomes" id="UP000256690">
    <property type="component" value="Unassembled WGS sequence"/>
</dbReference>
<accession>A0A3D8QBU9</accession>
<dbReference type="CDD" id="cd00067">
    <property type="entry name" value="GAL4"/>
    <property type="match status" value="1"/>
</dbReference>
<dbReference type="InterPro" id="IPR001138">
    <property type="entry name" value="Zn2Cys6_DnaBD"/>
</dbReference>
<keyword evidence="2" id="KW-0862">Zinc</keyword>
<dbReference type="GO" id="GO:0008270">
    <property type="term" value="F:zinc ion binding"/>
    <property type="evidence" value="ECO:0007669"/>
    <property type="project" value="InterPro"/>
</dbReference>
<dbReference type="PANTHER" id="PTHR36206">
    <property type="entry name" value="ASPERCRYPTIN BIOSYNTHESIS CLUSTER-SPECIFIC TRANSCRIPTION REGULATOR ATNN-RELATED"/>
    <property type="match status" value="1"/>
</dbReference>
<evidence type="ECO:0000256" key="3">
    <source>
        <dbReference type="ARBA" id="ARBA00023015"/>
    </source>
</evidence>
<dbReference type="GO" id="GO:0000981">
    <property type="term" value="F:DNA-binding transcription factor activity, RNA polymerase II-specific"/>
    <property type="evidence" value="ECO:0007669"/>
    <property type="project" value="InterPro"/>
</dbReference>
<evidence type="ECO:0000256" key="5">
    <source>
        <dbReference type="ARBA" id="ARBA00023163"/>
    </source>
</evidence>
<proteinExistence type="predicted"/>
<evidence type="ECO:0000313" key="9">
    <source>
        <dbReference type="Proteomes" id="UP000256690"/>
    </source>
</evidence>
<reference evidence="8 9" key="1">
    <citation type="journal article" date="2018" name="IMA Fungus">
        <title>IMA Genome-F 9: Draft genome sequence of Annulohypoxylon stygium, Aspergillus mulundensis, Berkeleyomyces basicola (syn. Thielaviopsis basicola), Ceratocystis smalleyi, two Cercospora beticola strains, Coleophoma cylindrospora, Fusarium fracticaudum, Phialophora cf. hyalina, and Morchella septimelata.</title>
        <authorList>
            <person name="Wingfield B.D."/>
            <person name="Bills G.F."/>
            <person name="Dong Y."/>
            <person name="Huang W."/>
            <person name="Nel W.J."/>
            <person name="Swalarsk-Parry B.S."/>
            <person name="Vaghefi N."/>
            <person name="Wilken P.M."/>
            <person name="An Z."/>
            <person name="de Beer Z.W."/>
            <person name="De Vos L."/>
            <person name="Chen L."/>
            <person name="Duong T.A."/>
            <person name="Gao Y."/>
            <person name="Hammerbacher A."/>
            <person name="Kikkert J.R."/>
            <person name="Li Y."/>
            <person name="Li H."/>
            <person name="Li K."/>
            <person name="Li Q."/>
            <person name="Liu X."/>
            <person name="Ma X."/>
            <person name="Naidoo K."/>
            <person name="Pethybridge S.J."/>
            <person name="Sun J."/>
            <person name="Steenkamp E.T."/>
            <person name="van der Nest M.A."/>
            <person name="van Wyk S."/>
            <person name="Wingfield M.J."/>
            <person name="Xiong C."/>
            <person name="Yue Q."/>
            <person name="Zhang X."/>
        </authorList>
    </citation>
    <scope>NUCLEOTIDE SEQUENCE [LARGE SCALE GENOMIC DNA]</scope>
    <source>
        <strain evidence="8 9">DSM 5745</strain>
    </source>
</reference>
<dbReference type="AlphaFoldDB" id="A0A3D8QBU9"/>
<evidence type="ECO:0000256" key="1">
    <source>
        <dbReference type="ARBA" id="ARBA00022723"/>
    </source>
</evidence>
<feature type="domain" description="Zn(2)-C6 fungal-type" evidence="7">
    <location>
        <begin position="7"/>
        <end position="36"/>
    </location>
</feature>
<dbReference type="EMBL" id="PVWQ01000019">
    <property type="protein sequence ID" value="RDW59322.1"/>
    <property type="molecule type" value="Genomic_DNA"/>
</dbReference>
<keyword evidence="5" id="KW-0804">Transcription</keyword>
<dbReference type="Gene3D" id="4.10.240.10">
    <property type="entry name" value="Zn(2)-C6 fungal-type DNA-binding domain"/>
    <property type="match status" value="1"/>
</dbReference>
<dbReference type="GeneID" id="38121387"/>
<dbReference type="SMART" id="SM00066">
    <property type="entry name" value="GAL4"/>
    <property type="match status" value="1"/>
</dbReference>
<dbReference type="InterPro" id="IPR052360">
    <property type="entry name" value="Transcr_Regulatory_Proteins"/>
</dbReference>
<protein>
    <recommendedName>
        <fullName evidence="7">Zn(2)-C6 fungal-type domain-containing protein</fullName>
    </recommendedName>
</protein>
<dbReference type="PROSITE" id="PS00463">
    <property type="entry name" value="ZN2_CY6_FUNGAL_1"/>
    <property type="match status" value="1"/>
</dbReference>